<evidence type="ECO:0000313" key="2">
    <source>
        <dbReference type="EMBL" id="KAL0060276.1"/>
    </source>
</evidence>
<keyword evidence="3" id="KW-1185">Reference proteome</keyword>
<sequence length="358" mass="39979">MSAHQSSYTVNTLKPVTEASALALVGPLSAGPPAANVPFDAGILSAPVEIIDEKALIGPFNTSTDITEYVQSYFPDGATVEDVIRHGFIVNERLATQVEELEMGLTVRDRAIGQLFEMVKESHGTIKSLEGSLQASNELKSEIYRRAENLRQSFIRVQDLAIELRDLAHSRESNIAVLSAELERALTTIDQGQRVLQDAWGAFLFVAERCLHYKHSNVSDANEYVFDVLELATDAMGEAADDLRDRKLRIPESLGLAFEWLEELKRFLNRVTSVSKEIVGPADQVEEIIGEYVPQLQVMKLRDRLIKDKSLPKVPIQPYLQPSYYYNGGRPMIVVSSDEEEMDADEFQYPSTQVSDEA</sequence>
<name>A0ABR2ZF66_9AGAR</name>
<protein>
    <submittedName>
        <fullName evidence="2">Uncharacterized protein</fullName>
    </submittedName>
</protein>
<accession>A0ABR2ZF66</accession>
<dbReference type="Proteomes" id="UP001437256">
    <property type="component" value="Unassembled WGS sequence"/>
</dbReference>
<proteinExistence type="predicted"/>
<feature type="region of interest" description="Disordered" evidence="1">
    <location>
        <begin position="339"/>
        <end position="358"/>
    </location>
</feature>
<reference evidence="2 3" key="1">
    <citation type="submission" date="2024-05" db="EMBL/GenBank/DDBJ databases">
        <title>A draft genome resource for the thread blight pathogen Marasmius tenuissimus strain MS-2.</title>
        <authorList>
            <person name="Yulfo-Soto G.E."/>
            <person name="Baruah I.K."/>
            <person name="Amoako-Attah I."/>
            <person name="Bukari Y."/>
            <person name="Meinhardt L.W."/>
            <person name="Bailey B.A."/>
            <person name="Cohen S.P."/>
        </authorList>
    </citation>
    <scope>NUCLEOTIDE SEQUENCE [LARGE SCALE GENOMIC DNA]</scope>
    <source>
        <strain evidence="2 3">MS-2</strain>
    </source>
</reference>
<organism evidence="2 3">
    <name type="scientific">Marasmius tenuissimus</name>
    <dbReference type="NCBI Taxonomy" id="585030"/>
    <lineage>
        <taxon>Eukaryota</taxon>
        <taxon>Fungi</taxon>
        <taxon>Dikarya</taxon>
        <taxon>Basidiomycota</taxon>
        <taxon>Agaricomycotina</taxon>
        <taxon>Agaricomycetes</taxon>
        <taxon>Agaricomycetidae</taxon>
        <taxon>Agaricales</taxon>
        <taxon>Marasmiineae</taxon>
        <taxon>Marasmiaceae</taxon>
        <taxon>Marasmius</taxon>
    </lineage>
</organism>
<dbReference type="EMBL" id="JBBXMP010000183">
    <property type="protein sequence ID" value="KAL0060276.1"/>
    <property type="molecule type" value="Genomic_DNA"/>
</dbReference>
<evidence type="ECO:0000256" key="1">
    <source>
        <dbReference type="SAM" id="MobiDB-lite"/>
    </source>
</evidence>
<feature type="compositionally biased region" description="Polar residues" evidence="1">
    <location>
        <begin position="349"/>
        <end position="358"/>
    </location>
</feature>
<comment type="caution">
    <text evidence="2">The sequence shown here is derived from an EMBL/GenBank/DDBJ whole genome shotgun (WGS) entry which is preliminary data.</text>
</comment>
<evidence type="ECO:0000313" key="3">
    <source>
        <dbReference type="Proteomes" id="UP001437256"/>
    </source>
</evidence>
<gene>
    <name evidence="2" type="ORF">AAF712_012939</name>
</gene>